<organism evidence="5 6">
    <name type="scientific">Shewanella sairae</name>
    <dbReference type="NCBI Taxonomy" id="190310"/>
    <lineage>
        <taxon>Bacteria</taxon>
        <taxon>Pseudomonadati</taxon>
        <taxon>Pseudomonadota</taxon>
        <taxon>Gammaproteobacteria</taxon>
        <taxon>Alteromonadales</taxon>
        <taxon>Shewanellaceae</taxon>
        <taxon>Shewanella</taxon>
    </lineage>
</organism>
<comment type="caution">
    <text evidence="5">The sequence shown here is derived from an EMBL/GenBank/DDBJ whole genome shotgun (WGS) entry which is preliminary data.</text>
</comment>
<accession>A0ABQ4PPV6</accession>
<dbReference type="PROSITE" id="PS50995">
    <property type="entry name" value="HTH_MARR_2"/>
    <property type="match status" value="1"/>
</dbReference>
<dbReference type="RefSeq" id="WP_220782866.1">
    <property type="nucleotide sequence ID" value="NZ_BPEY01000101.1"/>
</dbReference>
<proteinExistence type="predicted"/>
<dbReference type="PRINTS" id="PR00598">
    <property type="entry name" value="HTHMARR"/>
</dbReference>
<evidence type="ECO:0000256" key="1">
    <source>
        <dbReference type="ARBA" id="ARBA00023015"/>
    </source>
</evidence>
<keyword evidence="1" id="KW-0805">Transcription regulation</keyword>
<dbReference type="InterPro" id="IPR036388">
    <property type="entry name" value="WH-like_DNA-bd_sf"/>
</dbReference>
<dbReference type="Proteomes" id="UP000887104">
    <property type="component" value="Unassembled WGS sequence"/>
</dbReference>
<evidence type="ECO:0000259" key="4">
    <source>
        <dbReference type="PROSITE" id="PS50995"/>
    </source>
</evidence>
<gene>
    <name evidence="5" type="ORF">TUM4438_38840</name>
</gene>
<keyword evidence="6" id="KW-1185">Reference proteome</keyword>
<evidence type="ECO:0000256" key="2">
    <source>
        <dbReference type="ARBA" id="ARBA00023125"/>
    </source>
</evidence>
<keyword evidence="2" id="KW-0238">DNA-binding</keyword>
<reference evidence="5" key="1">
    <citation type="submission" date="2021-05" db="EMBL/GenBank/DDBJ databases">
        <title>Molecular characterization for Shewanella algae harboring chromosomal blaOXA-55-like strains isolated from clinical and environment sample.</title>
        <authorList>
            <person name="Ohama Y."/>
            <person name="Aoki K."/>
            <person name="Harada S."/>
            <person name="Moriya K."/>
            <person name="Ishii Y."/>
            <person name="Tateda K."/>
        </authorList>
    </citation>
    <scope>NUCLEOTIDE SEQUENCE</scope>
    <source>
        <strain evidence="5">JCM 11563</strain>
    </source>
</reference>
<dbReference type="EMBL" id="BPEY01000101">
    <property type="protein sequence ID" value="GIU50960.1"/>
    <property type="molecule type" value="Genomic_DNA"/>
</dbReference>
<dbReference type="Gene3D" id="1.10.10.10">
    <property type="entry name" value="Winged helix-like DNA-binding domain superfamily/Winged helix DNA-binding domain"/>
    <property type="match status" value="1"/>
</dbReference>
<dbReference type="InterPro" id="IPR000835">
    <property type="entry name" value="HTH_MarR-typ"/>
</dbReference>
<evidence type="ECO:0000313" key="5">
    <source>
        <dbReference type="EMBL" id="GIU50960.1"/>
    </source>
</evidence>
<dbReference type="SMART" id="SM00347">
    <property type="entry name" value="HTH_MARR"/>
    <property type="match status" value="1"/>
</dbReference>
<protein>
    <submittedName>
        <fullName evidence="5">Transcriptional regulator</fullName>
    </submittedName>
</protein>
<feature type="domain" description="HTH marR-type" evidence="4">
    <location>
        <begin position="20"/>
        <end position="158"/>
    </location>
</feature>
<dbReference type="PANTHER" id="PTHR42756">
    <property type="entry name" value="TRANSCRIPTIONAL REGULATOR, MARR"/>
    <property type="match status" value="1"/>
</dbReference>
<dbReference type="SUPFAM" id="SSF46785">
    <property type="entry name" value="Winged helix' DNA-binding domain"/>
    <property type="match status" value="1"/>
</dbReference>
<keyword evidence="3" id="KW-0804">Transcription</keyword>
<name>A0ABQ4PPV6_9GAMM</name>
<evidence type="ECO:0000313" key="6">
    <source>
        <dbReference type="Proteomes" id="UP000887104"/>
    </source>
</evidence>
<dbReference type="PANTHER" id="PTHR42756:SF1">
    <property type="entry name" value="TRANSCRIPTIONAL REPRESSOR OF EMRAB OPERON"/>
    <property type="match status" value="1"/>
</dbReference>
<evidence type="ECO:0000256" key="3">
    <source>
        <dbReference type="ARBA" id="ARBA00023163"/>
    </source>
</evidence>
<sequence length="177" mass="20304">MNKGMEDVLQLNKDNWPECAETSFPALLRLTQVNNIFIQIIKDCVESYGLQSADFNLLTCLRRNPTPHVLSPTELYQSMLFSSGGLTKVLNRLQKMELIERLDNPEDKRSKLVKLSSTGKALVEEIMPVLHKQEKRMVEAITSEELVVLDQIMQRITSSMDRDGQRFLRCIRFSGTD</sequence>
<dbReference type="InterPro" id="IPR036390">
    <property type="entry name" value="WH_DNA-bd_sf"/>
</dbReference>
<dbReference type="Pfam" id="PF12802">
    <property type="entry name" value="MarR_2"/>
    <property type="match status" value="1"/>
</dbReference>